<name>A0A1J9QTD4_9PEZI</name>
<dbReference type="InterPro" id="IPR044862">
    <property type="entry name" value="Pro_4_hyd_alph_FE2OG_OXY"/>
</dbReference>
<keyword evidence="6" id="KW-0472">Membrane</keyword>
<dbReference type="GO" id="GO:0004656">
    <property type="term" value="F:procollagen-proline 4-dioxygenase activity"/>
    <property type="evidence" value="ECO:0007669"/>
    <property type="project" value="TreeGrafter"/>
</dbReference>
<evidence type="ECO:0000313" key="9">
    <source>
        <dbReference type="Proteomes" id="UP000183809"/>
    </source>
</evidence>
<dbReference type="EMBL" id="MNUE01000045">
    <property type="protein sequence ID" value="OJD31696.1"/>
    <property type="molecule type" value="Genomic_DNA"/>
</dbReference>
<evidence type="ECO:0000256" key="6">
    <source>
        <dbReference type="SAM" id="Phobius"/>
    </source>
</evidence>
<dbReference type="FunFam" id="2.60.120.620:FF:000027">
    <property type="entry name" value="Oxidoreductase, 2OG-Fe(II) oxygenase family family"/>
    <property type="match status" value="1"/>
</dbReference>
<dbReference type="STRING" id="236234.A0A1J9QTD4"/>
<sequence>MGFSIGSVFKYLFYTVVGYVLVGSPLLRIFLNERPSQPDLAEAFARSDRLVIPDENLVCPDHGYNVRVLSREPLVIYIPGFLSAEEAKHMVAISEDKFKPSTVWTGEEERLDPSVRVSEKAEIDRDEVVQCIEERARLFQGWRPFTFIEKLWTQRYGPGGHYVHHFDGPTNIARGGRISSFMVYLDGNCTGGGTNFPRLEMPSGRQWCEFLDCNDHESEGITFKPIAGNAVYWENFRPDGSGYEEAWHAGLPVRTGTKIGLNIWSWYQPGYDPKSVADNAGGEQPPDRAEL</sequence>
<dbReference type="SMART" id="SM00702">
    <property type="entry name" value="P4Hc"/>
    <property type="match status" value="1"/>
</dbReference>
<dbReference type="InterPro" id="IPR045054">
    <property type="entry name" value="P4HA-like"/>
</dbReference>
<keyword evidence="6" id="KW-1133">Transmembrane helix</keyword>
<feature type="domain" description="Prolyl 4-hydroxylase alpha subunit" evidence="7">
    <location>
        <begin position="73"/>
        <end position="266"/>
    </location>
</feature>
<gene>
    <name evidence="8" type="ORF">BKCO1_4500065</name>
</gene>
<evidence type="ECO:0000256" key="2">
    <source>
        <dbReference type="ARBA" id="ARBA00022723"/>
    </source>
</evidence>
<dbReference type="AlphaFoldDB" id="A0A1J9QTD4"/>
<evidence type="ECO:0000313" key="8">
    <source>
        <dbReference type="EMBL" id="OJD31696.1"/>
    </source>
</evidence>
<evidence type="ECO:0000256" key="4">
    <source>
        <dbReference type="ARBA" id="ARBA00023002"/>
    </source>
</evidence>
<evidence type="ECO:0000256" key="5">
    <source>
        <dbReference type="ARBA" id="ARBA00023004"/>
    </source>
</evidence>
<evidence type="ECO:0000259" key="7">
    <source>
        <dbReference type="SMART" id="SM00702"/>
    </source>
</evidence>
<dbReference type="GO" id="GO:0031418">
    <property type="term" value="F:L-ascorbic acid binding"/>
    <property type="evidence" value="ECO:0007669"/>
    <property type="project" value="InterPro"/>
</dbReference>
<dbReference type="GO" id="GO:0005506">
    <property type="term" value="F:iron ion binding"/>
    <property type="evidence" value="ECO:0007669"/>
    <property type="project" value="InterPro"/>
</dbReference>
<dbReference type="GO" id="GO:0005783">
    <property type="term" value="C:endoplasmic reticulum"/>
    <property type="evidence" value="ECO:0007669"/>
    <property type="project" value="TreeGrafter"/>
</dbReference>
<dbReference type="InterPro" id="IPR006620">
    <property type="entry name" value="Pro_4_hyd_alph"/>
</dbReference>
<reference evidence="8 9" key="1">
    <citation type="submission" date="2016-10" db="EMBL/GenBank/DDBJ databases">
        <title>Proteomics and genomics reveal pathogen-plant mechanisms compatible with a hemibiotrophic lifestyle of Diplodia corticola.</title>
        <authorList>
            <person name="Fernandes I."/>
            <person name="De Jonge R."/>
            <person name="Van De Peer Y."/>
            <person name="Devreese B."/>
            <person name="Alves A."/>
            <person name="Esteves A.C."/>
        </authorList>
    </citation>
    <scope>NUCLEOTIDE SEQUENCE [LARGE SCALE GENOMIC DNA]</scope>
    <source>
        <strain evidence="8 9">CBS 112549</strain>
    </source>
</reference>
<keyword evidence="3" id="KW-0223">Dioxygenase</keyword>
<dbReference type="PANTHER" id="PTHR10869">
    <property type="entry name" value="PROLYL 4-HYDROXYLASE ALPHA SUBUNIT"/>
    <property type="match status" value="1"/>
</dbReference>
<proteinExistence type="predicted"/>
<evidence type="ECO:0000256" key="1">
    <source>
        <dbReference type="ARBA" id="ARBA00001961"/>
    </source>
</evidence>
<organism evidence="8 9">
    <name type="scientific">Diplodia corticola</name>
    <dbReference type="NCBI Taxonomy" id="236234"/>
    <lineage>
        <taxon>Eukaryota</taxon>
        <taxon>Fungi</taxon>
        <taxon>Dikarya</taxon>
        <taxon>Ascomycota</taxon>
        <taxon>Pezizomycotina</taxon>
        <taxon>Dothideomycetes</taxon>
        <taxon>Dothideomycetes incertae sedis</taxon>
        <taxon>Botryosphaeriales</taxon>
        <taxon>Botryosphaeriaceae</taxon>
        <taxon>Diplodia</taxon>
    </lineage>
</organism>
<dbReference type="Pfam" id="PF13640">
    <property type="entry name" value="2OG-FeII_Oxy_3"/>
    <property type="match status" value="1"/>
</dbReference>
<dbReference type="OrthoDB" id="420380at2759"/>
<keyword evidence="9" id="KW-1185">Reference proteome</keyword>
<keyword evidence="5" id="KW-0408">Iron</keyword>
<keyword evidence="2" id="KW-0479">Metal-binding</keyword>
<dbReference type="GeneID" id="31016488"/>
<dbReference type="Proteomes" id="UP000183809">
    <property type="component" value="Unassembled WGS sequence"/>
</dbReference>
<feature type="transmembrane region" description="Helical" evidence="6">
    <location>
        <begin position="12"/>
        <end position="31"/>
    </location>
</feature>
<dbReference type="Gene3D" id="2.60.120.620">
    <property type="entry name" value="q2cbj1_9rhob like domain"/>
    <property type="match status" value="1"/>
</dbReference>
<comment type="cofactor">
    <cofactor evidence="1">
        <name>L-ascorbate</name>
        <dbReference type="ChEBI" id="CHEBI:38290"/>
    </cofactor>
</comment>
<keyword evidence="4" id="KW-0560">Oxidoreductase</keyword>
<protein>
    <submittedName>
        <fullName evidence="8">2og-fe oxygenase family</fullName>
    </submittedName>
</protein>
<dbReference type="RefSeq" id="XP_020127956.1">
    <property type="nucleotide sequence ID" value="XM_020276227.1"/>
</dbReference>
<evidence type="ECO:0000256" key="3">
    <source>
        <dbReference type="ARBA" id="ARBA00022964"/>
    </source>
</evidence>
<comment type="caution">
    <text evidence="8">The sequence shown here is derived from an EMBL/GenBank/DDBJ whole genome shotgun (WGS) entry which is preliminary data.</text>
</comment>
<keyword evidence="6" id="KW-0812">Transmembrane</keyword>
<accession>A0A1J9QTD4</accession>
<dbReference type="PANTHER" id="PTHR10869:SF246">
    <property type="entry name" value="TRANSMEMBRANE PROLYL 4-HYDROXYLASE"/>
    <property type="match status" value="1"/>
</dbReference>